<dbReference type="EMBL" id="CP017557">
    <property type="protein sequence ID" value="AOW05165.1"/>
    <property type="molecule type" value="Genomic_DNA"/>
</dbReference>
<evidence type="ECO:0000313" key="12">
    <source>
        <dbReference type="EMBL" id="AOW05165.1"/>
    </source>
</evidence>
<dbReference type="Proteomes" id="UP000256601">
    <property type="component" value="Unassembled WGS sequence"/>
</dbReference>
<dbReference type="SUPFAM" id="SSF103506">
    <property type="entry name" value="Mitochondrial carrier"/>
    <property type="match status" value="1"/>
</dbReference>
<evidence type="ECO:0000256" key="2">
    <source>
        <dbReference type="ARBA" id="ARBA00022448"/>
    </source>
</evidence>
<evidence type="ECO:0000313" key="13">
    <source>
        <dbReference type="EMBL" id="RDW26952.1"/>
    </source>
</evidence>
<keyword evidence="6 10" id="KW-1133">Transmembrane helix</keyword>
<dbReference type="GO" id="GO:0005743">
    <property type="term" value="C:mitochondrial inner membrane"/>
    <property type="evidence" value="ECO:0007669"/>
    <property type="project" value="UniProtKB-SubCell"/>
</dbReference>
<dbReference type="RefSeq" id="XP_503729.1">
    <property type="nucleotide sequence ID" value="XM_503729.1"/>
</dbReference>
<evidence type="ECO:0000256" key="4">
    <source>
        <dbReference type="ARBA" id="ARBA00022737"/>
    </source>
</evidence>
<dbReference type="EMBL" id="KZ857331">
    <property type="protein sequence ID" value="RDW26952.1"/>
    <property type="molecule type" value="Genomic_DNA"/>
</dbReference>
<feature type="repeat" description="Solcar" evidence="11">
    <location>
        <begin position="209"/>
        <end position="293"/>
    </location>
</feature>
<feature type="repeat" description="Solcar" evidence="11">
    <location>
        <begin position="3"/>
        <end position="82"/>
    </location>
</feature>
<evidence type="ECO:0000256" key="9">
    <source>
        <dbReference type="ARBA" id="ARBA00034060"/>
    </source>
</evidence>
<keyword evidence="7 10" id="KW-0496">Mitochondrion</keyword>
<keyword evidence="8 10" id="KW-0472">Membrane</keyword>
<evidence type="ECO:0000256" key="11">
    <source>
        <dbReference type="PROSITE-ProRule" id="PRU00282"/>
    </source>
</evidence>
<dbReference type="GO" id="GO:1904983">
    <property type="term" value="P:glycine import into mitochondrion"/>
    <property type="evidence" value="ECO:0007669"/>
    <property type="project" value="UniProtKB-UniRule"/>
</dbReference>
<reference evidence="13 15" key="2">
    <citation type="submission" date="2018-07" db="EMBL/GenBank/DDBJ databases">
        <title>Draft Genome Assemblies for Five Robust Yarrowia lipolytica Strains Exhibiting High Lipid Production and Pentose Sugar Utilization and Sugar Alcohol Secretion from Undetoxified Lignocellulosic Biomass Hydrolysates.</title>
        <authorList>
            <consortium name="DOE Joint Genome Institute"/>
            <person name="Walker C."/>
            <person name="Ryu S."/>
            <person name="Na H."/>
            <person name="Zane M."/>
            <person name="LaButti K."/>
            <person name="Lipzen A."/>
            <person name="Haridas S."/>
            <person name="Barry K."/>
            <person name="Grigoriev I.V."/>
            <person name="Quarterman J."/>
            <person name="Slininger P."/>
            <person name="Dien B."/>
            <person name="Trinh C.T."/>
        </authorList>
    </citation>
    <scope>NUCLEOTIDE SEQUENCE [LARGE SCALE GENOMIC DNA]</scope>
    <source>
        <strain evidence="13 15">YB392</strain>
    </source>
</reference>
<evidence type="ECO:0000313" key="14">
    <source>
        <dbReference type="Proteomes" id="UP000182444"/>
    </source>
</evidence>
<dbReference type="SMR" id="A0A1H6Q6N5"/>
<evidence type="ECO:0000256" key="7">
    <source>
        <dbReference type="ARBA" id="ARBA00023128"/>
    </source>
</evidence>
<accession>A0A1H6Q6N5</accession>
<dbReference type="VEuPathDB" id="FungiDB:YALI0_E09284g"/>
<comment type="catalytic activity">
    <reaction evidence="9 10">
        <text>glycine(in) = glycine(out)</text>
        <dbReference type="Rhea" id="RHEA:70715"/>
        <dbReference type="ChEBI" id="CHEBI:57305"/>
    </reaction>
</comment>
<gene>
    <name evidence="13" type="ORF">B0I71DRAFT_129944</name>
    <name evidence="12" type="ORF">YALI1_E11441g</name>
</gene>
<dbReference type="PROSITE" id="PS50920">
    <property type="entry name" value="SOLCAR"/>
    <property type="match status" value="3"/>
</dbReference>
<dbReference type="Proteomes" id="UP000182444">
    <property type="component" value="Chromosome 1E"/>
</dbReference>
<dbReference type="InterPro" id="IPR018108">
    <property type="entry name" value="MCP_transmembrane"/>
</dbReference>
<dbReference type="Gene3D" id="1.50.40.10">
    <property type="entry name" value="Mitochondrial carrier domain"/>
    <property type="match status" value="1"/>
</dbReference>
<comment type="similarity">
    <text evidence="10">Belongs to the mitochondrial carrier (TC 2.A.29) family. SLC25A38 subfamily.</text>
</comment>
<dbReference type="FunFam" id="1.50.40.10:FF:000103">
    <property type="entry name" value="Mitochondrial glycine transporter"/>
    <property type="match status" value="1"/>
</dbReference>
<protein>
    <recommendedName>
        <fullName evidence="10">Mitochondrial glycine transporter</fullName>
    </recommendedName>
    <alternativeName>
        <fullName evidence="10">Solute carrier family 25 member 38 homolog</fullName>
    </alternativeName>
</protein>
<dbReference type="OrthoDB" id="1924968at2759"/>
<comment type="subcellular location">
    <subcellularLocation>
        <location evidence="1">Membrane</location>
        <topology evidence="1">Multi-pass membrane protein</topology>
    </subcellularLocation>
    <subcellularLocation>
        <location evidence="10">Mitochondrion inner membrane</location>
        <topology evidence="10">Multi-pass membrane protein</topology>
    </subcellularLocation>
</comment>
<keyword evidence="5 10" id="KW-0999">Mitochondrion inner membrane</keyword>
<dbReference type="GO" id="GO:0006783">
    <property type="term" value="P:heme biosynthetic process"/>
    <property type="evidence" value="ECO:0007669"/>
    <property type="project" value="EnsemblFungi"/>
</dbReference>
<evidence type="ECO:0000256" key="8">
    <source>
        <dbReference type="ARBA" id="ARBA00023136"/>
    </source>
</evidence>
<dbReference type="HAMAP" id="MF_03064">
    <property type="entry name" value="SLC25A38"/>
    <property type="match status" value="1"/>
</dbReference>
<dbReference type="AlphaFoldDB" id="A0A1H6Q6N5"/>
<keyword evidence="4 10" id="KW-0677">Repeat</keyword>
<proteinExistence type="inferred from homology"/>
<evidence type="ECO:0000256" key="10">
    <source>
        <dbReference type="HAMAP-Rule" id="MF_03064"/>
    </source>
</evidence>
<comment type="function">
    <text evidence="10">Mitochondrial glycine transporter that imports glycine into the mitochondrial matrix. Plays an important role in providing glycine for the first enzymatic step in heme biosynthesis, the condensation of glycine with succinyl-CoA to produce 5-aminolevulinate (ALA) in the miochondrial matrix.</text>
</comment>
<dbReference type="VEuPathDB" id="FungiDB:YALI1_E11441g"/>
<dbReference type="InterPro" id="IPR023395">
    <property type="entry name" value="MCP_dom_sf"/>
</dbReference>
<dbReference type="Pfam" id="PF00153">
    <property type="entry name" value="Mito_carr"/>
    <property type="match status" value="3"/>
</dbReference>
<evidence type="ECO:0000256" key="3">
    <source>
        <dbReference type="ARBA" id="ARBA00022692"/>
    </source>
</evidence>
<dbReference type="eggNOG" id="KOG0766">
    <property type="taxonomic scope" value="Eukaryota"/>
</dbReference>
<keyword evidence="3 10" id="KW-0812">Transmembrane</keyword>
<dbReference type="InterPro" id="IPR030847">
    <property type="entry name" value="Hem25/SLC25A38"/>
</dbReference>
<dbReference type="OMA" id="WGIYEEL"/>
<name>A0A1H6Q6N5_YARLL</name>
<sequence length="304" mass="33461">MAGKSKNHIYAGFTSGLVSAVVLQPFDLLKTRVQQSNGKSMVQVIKSLNTPLDLWRGTLPSALRMSVGSAMYFTCLNTVREAVAGGRRLTVGDRSTSSLPKLTNTENLISGGLVRGTVGLLVMPITVIKVRYESSTYHYKSIVDAATSIYKHNGMRGFFYGWAATFARDAPYAGLYMLFYEQLKVALPSILFSDITTSSHSEKYYSSWSSAMINSVAAATSAGIATTCTNPFDTVKTRMQLAPKEYPNFLTSVKTIIQHEGIQALFRGLALRICRKACQAGISWCIYEDLVKRFERMNLPGPQL</sequence>
<dbReference type="GeneID" id="2912529"/>
<keyword evidence="2 10" id="KW-0813">Transport</keyword>
<organism evidence="12 14">
    <name type="scientific">Yarrowia lipolytica</name>
    <name type="common">Candida lipolytica</name>
    <dbReference type="NCBI Taxonomy" id="4952"/>
    <lineage>
        <taxon>Eukaryota</taxon>
        <taxon>Fungi</taxon>
        <taxon>Dikarya</taxon>
        <taxon>Ascomycota</taxon>
        <taxon>Saccharomycotina</taxon>
        <taxon>Dipodascomycetes</taxon>
        <taxon>Dipodascales</taxon>
        <taxon>Dipodascales incertae sedis</taxon>
        <taxon>Yarrowia</taxon>
    </lineage>
</organism>
<evidence type="ECO:0000256" key="5">
    <source>
        <dbReference type="ARBA" id="ARBA00022792"/>
    </source>
</evidence>
<dbReference type="PANTHER" id="PTHR46181">
    <property type="entry name" value="MITOCHONDRIAL GLYCINE TRANSPORTER"/>
    <property type="match status" value="1"/>
</dbReference>
<evidence type="ECO:0000313" key="15">
    <source>
        <dbReference type="Proteomes" id="UP000256601"/>
    </source>
</evidence>
<dbReference type="GO" id="GO:0015187">
    <property type="term" value="F:glycine transmembrane transporter activity"/>
    <property type="evidence" value="ECO:0007669"/>
    <property type="project" value="UniProtKB-UniRule"/>
</dbReference>
<dbReference type="PANTHER" id="PTHR46181:SF3">
    <property type="entry name" value="MITOCHONDRIAL GLYCINE TRANSPORTER"/>
    <property type="match status" value="1"/>
</dbReference>
<evidence type="ECO:0000256" key="1">
    <source>
        <dbReference type="ARBA" id="ARBA00004141"/>
    </source>
</evidence>
<evidence type="ECO:0000256" key="6">
    <source>
        <dbReference type="ARBA" id="ARBA00022989"/>
    </source>
</evidence>
<dbReference type="KEGG" id="yli:2912529"/>
<reference evidence="12 14" key="1">
    <citation type="journal article" date="2016" name="PLoS ONE">
        <title>Sequence Assembly of Yarrowia lipolytica Strain W29/CLIB89 Shows Transposable Element Diversity.</title>
        <authorList>
            <person name="Magnan C."/>
            <person name="Yu J."/>
            <person name="Chang I."/>
            <person name="Jahn E."/>
            <person name="Kanomata Y."/>
            <person name="Wu J."/>
            <person name="Zeller M."/>
            <person name="Oakes M."/>
            <person name="Baldi P."/>
            <person name="Sandmeyer S."/>
        </authorList>
    </citation>
    <scope>NUCLEOTIDE SEQUENCE [LARGE SCALE GENOMIC DNA]</scope>
    <source>
        <strain evidence="12">CLIB89</strain>
        <strain evidence="14">CLIB89(W29)</strain>
    </source>
</reference>
<feature type="repeat" description="Solcar" evidence="11">
    <location>
        <begin position="106"/>
        <end position="186"/>
    </location>
</feature>